<evidence type="ECO:0000313" key="3">
    <source>
        <dbReference type="Proteomes" id="UP001415857"/>
    </source>
</evidence>
<name>A0AAP0R4V1_LIQFO</name>
<dbReference type="Proteomes" id="UP001415857">
    <property type="component" value="Unassembled WGS sequence"/>
</dbReference>
<proteinExistence type="predicted"/>
<gene>
    <name evidence="2" type="ORF">L1049_000067</name>
</gene>
<feature type="region of interest" description="Disordered" evidence="1">
    <location>
        <begin position="1"/>
        <end position="20"/>
    </location>
</feature>
<evidence type="ECO:0000313" key="2">
    <source>
        <dbReference type="EMBL" id="KAK9268319.1"/>
    </source>
</evidence>
<organism evidence="2 3">
    <name type="scientific">Liquidambar formosana</name>
    <name type="common">Formosan gum</name>
    <dbReference type="NCBI Taxonomy" id="63359"/>
    <lineage>
        <taxon>Eukaryota</taxon>
        <taxon>Viridiplantae</taxon>
        <taxon>Streptophyta</taxon>
        <taxon>Embryophyta</taxon>
        <taxon>Tracheophyta</taxon>
        <taxon>Spermatophyta</taxon>
        <taxon>Magnoliopsida</taxon>
        <taxon>eudicotyledons</taxon>
        <taxon>Gunneridae</taxon>
        <taxon>Pentapetalae</taxon>
        <taxon>Saxifragales</taxon>
        <taxon>Altingiaceae</taxon>
        <taxon>Liquidambar</taxon>
    </lineage>
</organism>
<protein>
    <submittedName>
        <fullName evidence="2">Uncharacterized protein</fullName>
    </submittedName>
</protein>
<dbReference type="AlphaFoldDB" id="A0AAP0R4V1"/>
<keyword evidence="3" id="KW-1185">Reference proteome</keyword>
<dbReference type="EMBL" id="JBBPBK010000015">
    <property type="protein sequence ID" value="KAK9268319.1"/>
    <property type="molecule type" value="Genomic_DNA"/>
</dbReference>
<sequence>MGEKEGEEKEGGERRRGLCGQQEIEQLSRDGFSLDDPHLQQATSHQSTTVAVLSPHLRSTLTTHLRATIAGKAGSRTICTTSLHPLCLSATPSLAIVAAAYHDQDTNLVKNPKQIAWKYTSMLRLWRLRRVTAIFSRLLFLRFTVPDALITFLVQNMMIRKGLALEHPWKTSMNRACGSVM</sequence>
<feature type="compositionally biased region" description="Basic and acidic residues" evidence="1">
    <location>
        <begin position="1"/>
        <end position="16"/>
    </location>
</feature>
<comment type="caution">
    <text evidence="2">The sequence shown here is derived from an EMBL/GenBank/DDBJ whole genome shotgun (WGS) entry which is preliminary data.</text>
</comment>
<reference evidence="2 3" key="1">
    <citation type="journal article" date="2024" name="Plant J.">
        <title>Genome sequences and population genomics reveal climatic adaptation and genomic divergence between two closely related sweetgum species.</title>
        <authorList>
            <person name="Xu W.Q."/>
            <person name="Ren C.Q."/>
            <person name="Zhang X.Y."/>
            <person name="Comes H.P."/>
            <person name="Liu X.H."/>
            <person name="Li Y.G."/>
            <person name="Kettle C.J."/>
            <person name="Jalonen R."/>
            <person name="Gaisberger H."/>
            <person name="Ma Y.Z."/>
            <person name="Qiu Y.X."/>
        </authorList>
    </citation>
    <scope>NUCLEOTIDE SEQUENCE [LARGE SCALE GENOMIC DNA]</scope>
    <source>
        <strain evidence="2">Hangzhou</strain>
    </source>
</reference>
<evidence type="ECO:0000256" key="1">
    <source>
        <dbReference type="SAM" id="MobiDB-lite"/>
    </source>
</evidence>
<accession>A0AAP0R4V1</accession>